<reference evidence="1" key="1">
    <citation type="submission" date="2022-10" db="EMBL/GenBank/DDBJ databases">
        <title>Culturing micro-colonial fungi from biological soil crusts in the Mojave desert and describing Neophaeococcomyces mojavensis, and introducing the new genera and species Taxawa tesnikishii.</title>
        <authorList>
            <person name="Kurbessoian T."/>
            <person name="Stajich J.E."/>
        </authorList>
    </citation>
    <scope>NUCLEOTIDE SEQUENCE</scope>
    <source>
        <strain evidence="1">JES_112</strain>
    </source>
</reference>
<proteinExistence type="predicted"/>
<comment type="caution">
    <text evidence="1">The sequence shown here is derived from an EMBL/GenBank/DDBJ whole genome shotgun (WGS) entry which is preliminary data.</text>
</comment>
<dbReference type="Proteomes" id="UP001172386">
    <property type="component" value="Unassembled WGS sequence"/>
</dbReference>
<accession>A0ACC3AAC2</accession>
<gene>
    <name evidence="1" type="ORF">H2198_003834</name>
</gene>
<evidence type="ECO:0000313" key="2">
    <source>
        <dbReference type="Proteomes" id="UP001172386"/>
    </source>
</evidence>
<dbReference type="EMBL" id="JAPDRQ010000053">
    <property type="protein sequence ID" value="KAJ9658261.1"/>
    <property type="molecule type" value="Genomic_DNA"/>
</dbReference>
<organism evidence="1 2">
    <name type="scientific">Neophaeococcomyces mojaviensis</name>
    <dbReference type="NCBI Taxonomy" id="3383035"/>
    <lineage>
        <taxon>Eukaryota</taxon>
        <taxon>Fungi</taxon>
        <taxon>Dikarya</taxon>
        <taxon>Ascomycota</taxon>
        <taxon>Pezizomycotina</taxon>
        <taxon>Eurotiomycetes</taxon>
        <taxon>Chaetothyriomycetidae</taxon>
        <taxon>Chaetothyriales</taxon>
        <taxon>Chaetothyriales incertae sedis</taxon>
        <taxon>Neophaeococcomyces</taxon>
    </lineage>
</organism>
<name>A0ACC3AAC2_9EURO</name>
<protein>
    <submittedName>
        <fullName evidence="1">Uncharacterized protein</fullName>
    </submittedName>
</protein>
<evidence type="ECO:0000313" key="1">
    <source>
        <dbReference type="EMBL" id="KAJ9658261.1"/>
    </source>
</evidence>
<keyword evidence="2" id="KW-1185">Reference proteome</keyword>
<sequence>MSFLDPELVLQPWFHPPPSHSQLYPLMLDGLHNPSSISSKYFAWAHLWLPIISKSRLESELTDPSASLPPEMQVLLFAMKLIMWRPSQEPSSRNGKTAEYRLIKQSFAAAEDSGDLNLRLLQALIIVATYELAHAIYPAAYFTVAQCVRYGTALQLHKQRRNEVMHLNLEDQEERKRVWWATIILDQICSHSMPISPDPRPDDLLPIHDRDWDNNSIDHARMYTVSSPASTNMGMFARLSQASYLMGRVFHHTDNPTGYSDFDQDEGIRLDKALRALLNLIYEEDATNFVQVCPQTAICFTALIKLHTKPGTPLKAAETLELLRAIADESTLNIVLFFRREPWSLEKSSPFLLHWTYGIAVTFLDIWKALGAGNSGVEEGENFMNADQLINEARQGFETMRRKLSLLGTQWCAADVYLRLLDIRMAA</sequence>